<reference evidence="2" key="1">
    <citation type="journal article" date="2021" name="Genome Biol. Evol.">
        <title>A High-Quality Reference Genome for a Parasitic Bivalve with Doubly Uniparental Inheritance (Bivalvia: Unionida).</title>
        <authorList>
            <person name="Smith C.H."/>
        </authorList>
    </citation>
    <scope>NUCLEOTIDE SEQUENCE</scope>
    <source>
        <strain evidence="2">CHS0354</strain>
    </source>
</reference>
<comment type="caution">
    <text evidence="2">The sequence shown here is derived from an EMBL/GenBank/DDBJ whole genome shotgun (WGS) entry which is preliminary data.</text>
</comment>
<evidence type="ECO:0000313" key="3">
    <source>
        <dbReference type="Proteomes" id="UP001195483"/>
    </source>
</evidence>
<dbReference type="AlphaFoldDB" id="A0AAE0W6H1"/>
<accession>A0AAE0W6H1</accession>
<feature type="compositionally biased region" description="Low complexity" evidence="1">
    <location>
        <begin position="118"/>
        <end position="129"/>
    </location>
</feature>
<reference evidence="2" key="3">
    <citation type="submission" date="2023-05" db="EMBL/GenBank/DDBJ databases">
        <authorList>
            <person name="Smith C.H."/>
        </authorList>
    </citation>
    <scope>NUCLEOTIDE SEQUENCE</scope>
    <source>
        <strain evidence="2">CHS0354</strain>
        <tissue evidence="2">Mantle</tissue>
    </source>
</reference>
<organism evidence="2 3">
    <name type="scientific">Potamilus streckersoni</name>
    <dbReference type="NCBI Taxonomy" id="2493646"/>
    <lineage>
        <taxon>Eukaryota</taxon>
        <taxon>Metazoa</taxon>
        <taxon>Spiralia</taxon>
        <taxon>Lophotrochozoa</taxon>
        <taxon>Mollusca</taxon>
        <taxon>Bivalvia</taxon>
        <taxon>Autobranchia</taxon>
        <taxon>Heteroconchia</taxon>
        <taxon>Palaeoheterodonta</taxon>
        <taxon>Unionida</taxon>
        <taxon>Unionoidea</taxon>
        <taxon>Unionidae</taxon>
        <taxon>Ambleminae</taxon>
        <taxon>Lampsilini</taxon>
        <taxon>Potamilus</taxon>
    </lineage>
</organism>
<feature type="region of interest" description="Disordered" evidence="1">
    <location>
        <begin position="74"/>
        <end position="129"/>
    </location>
</feature>
<gene>
    <name evidence="2" type="ORF">CHS0354_007602</name>
</gene>
<protein>
    <submittedName>
        <fullName evidence="2">Uncharacterized protein</fullName>
    </submittedName>
</protein>
<evidence type="ECO:0000313" key="2">
    <source>
        <dbReference type="EMBL" id="KAK3603271.1"/>
    </source>
</evidence>
<name>A0AAE0W6H1_9BIVA</name>
<reference evidence="2" key="2">
    <citation type="journal article" date="2021" name="Genome Biol. Evol.">
        <title>Developing a high-quality reference genome for a parasitic bivalve with doubly uniparental inheritance (Bivalvia: Unionida).</title>
        <authorList>
            <person name="Smith C.H."/>
        </authorList>
    </citation>
    <scope>NUCLEOTIDE SEQUENCE</scope>
    <source>
        <strain evidence="2">CHS0354</strain>
        <tissue evidence="2">Mantle</tissue>
    </source>
</reference>
<keyword evidence="3" id="KW-1185">Reference proteome</keyword>
<dbReference type="Proteomes" id="UP001195483">
    <property type="component" value="Unassembled WGS sequence"/>
</dbReference>
<dbReference type="EMBL" id="JAEAOA010000519">
    <property type="protein sequence ID" value="KAK3603271.1"/>
    <property type="molecule type" value="Genomic_DNA"/>
</dbReference>
<feature type="compositionally biased region" description="Basic and acidic residues" evidence="1">
    <location>
        <begin position="87"/>
        <end position="105"/>
    </location>
</feature>
<proteinExistence type="predicted"/>
<sequence>MLPNSPAITYGWCVAHSCGPGQNTQRGTITCRKSTRMHRRLYSLSQSVSLATSDLFGGDIEIIGRKSRRCWETTRNLHKPQPFNFKGEAKYNKTNKTEKSKKSGDISRLNRHFQPKLTTESTSTQEQQQ</sequence>
<evidence type="ECO:0000256" key="1">
    <source>
        <dbReference type="SAM" id="MobiDB-lite"/>
    </source>
</evidence>